<evidence type="ECO:0000313" key="2">
    <source>
        <dbReference type="Proteomes" id="UP000195338"/>
    </source>
</evidence>
<dbReference type="Proteomes" id="UP000195338">
    <property type="component" value="Unassembled WGS sequence"/>
</dbReference>
<proteinExistence type="predicted"/>
<name>A0ABY0JUE0_9ENTR</name>
<dbReference type="EMBL" id="FLUX01000044">
    <property type="protein sequence ID" value="SBW27529.1"/>
    <property type="molecule type" value="Genomic_DNA"/>
</dbReference>
<sequence>MDIVRTFRPRPNACYRMRDEEWLMPTIAAPFLHTLALLA</sequence>
<keyword evidence="2" id="KW-1185">Reference proteome</keyword>
<organism evidence="1 2">
    <name type="scientific">Citrobacter europaeus</name>
    <dbReference type="NCBI Taxonomy" id="1914243"/>
    <lineage>
        <taxon>Bacteria</taxon>
        <taxon>Pseudomonadati</taxon>
        <taxon>Pseudomonadota</taxon>
        <taxon>Gammaproteobacteria</taxon>
        <taxon>Enterobacterales</taxon>
        <taxon>Enterobacteriaceae</taxon>
        <taxon>Citrobacter</taxon>
    </lineage>
</organism>
<reference evidence="1 2" key="1">
    <citation type="submission" date="2016-04" db="EMBL/GenBank/DDBJ databases">
        <authorList>
            <person name="Mornico D."/>
        </authorList>
    </citation>
    <scope>NUCLEOTIDE SEQUENCE [LARGE SCALE GENOMIC DNA]</scope>
    <source>
        <strain evidence="1 2">A121</strain>
    </source>
</reference>
<evidence type="ECO:0000313" key="1">
    <source>
        <dbReference type="EMBL" id="SBW27529.1"/>
    </source>
</evidence>
<accession>A0ABY0JUE0</accession>
<comment type="caution">
    <text evidence="1">The sequence shown here is derived from an EMBL/GenBank/DDBJ whole genome shotgun (WGS) entry which is preliminary data.</text>
</comment>
<protein>
    <submittedName>
        <fullName evidence="1">Uncharacterized protein</fullName>
    </submittedName>
</protein>
<gene>
    <name evidence="1" type="ORF">BN4901_4025</name>
</gene>